<dbReference type="FunFam" id="3.40.366.10:FF:000006">
    <property type="entry name" value="Fatty acid synthase beta subunit dehydratase"/>
    <property type="match status" value="1"/>
</dbReference>
<feature type="non-terminal residue" evidence="6">
    <location>
        <position position="401"/>
    </location>
</feature>
<dbReference type="VEuPathDB" id="FungiDB:CPSG_08228"/>
<evidence type="ECO:0000256" key="1">
    <source>
        <dbReference type="ARBA" id="ARBA00012878"/>
    </source>
</evidence>
<evidence type="ECO:0000256" key="3">
    <source>
        <dbReference type="ARBA" id="ARBA00023268"/>
    </source>
</evidence>
<keyword evidence="7" id="KW-1185">Reference proteome</keyword>
<name>E9DEH8_COCPS</name>
<dbReference type="Pfam" id="PF16073">
    <property type="entry name" value="SAT"/>
    <property type="match status" value="1"/>
</dbReference>
<dbReference type="Gene3D" id="3.20.20.70">
    <property type="entry name" value="Aldolase class I"/>
    <property type="match status" value="1"/>
</dbReference>
<accession>E9DEH8</accession>
<dbReference type="STRING" id="443226.E9DEH8"/>
<dbReference type="GO" id="GO:0004312">
    <property type="term" value="F:fatty acid synthase activity"/>
    <property type="evidence" value="ECO:0007669"/>
    <property type="project" value="InterPro"/>
</dbReference>
<dbReference type="PANTHER" id="PTHR10982:SF21">
    <property type="entry name" value="FATTY ACID SYNTHASE SUBUNIT BETA"/>
    <property type="match status" value="1"/>
</dbReference>
<dbReference type="OMA" id="STEESFF"/>
<dbReference type="HOGENOM" id="CLU_688040_0_0_1"/>
<dbReference type="Gene3D" id="3.40.366.10">
    <property type="entry name" value="Malonyl-Coenzyme A Acyl Carrier Protein, domain 2"/>
    <property type="match status" value="2"/>
</dbReference>
<evidence type="ECO:0000313" key="6">
    <source>
        <dbReference type="EMBL" id="EFW15040.1"/>
    </source>
</evidence>
<dbReference type="PANTHER" id="PTHR10982">
    <property type="entry name" value="MALONYL COA-ACYL CARRIER PROTEIN TRANSACYLASE"/>
    <property type="match status" value="1"/>
</dbReference>
<keyword evidence="3" id="KW-0511">Multifunctional enzyme</keyword>
<dbReference type="InterPro" id="IPR003965">
    <property type="entry name" value="Fatty_acid_synthase"/>
</dbReference>
<dbReference type="AlphaFoldDB" id="E9DEH8"/>
<sequence>MDILRWLHDRDTQPDTDYLVSAPVSLPLIGLVQLAHYMATCKAMGKQPGEILERFSGTTGHSQGIVTAAVIATATTWESFGKAAKNALTMLFWIGLRSQQAYPRTSLAPSTLQDSIEHGEGVPTPMLSIRDLPRAAVQEHIDATNQHLPKDRHIAISLVNSARNFVVTGPPISLYGLNLRLRKVKAPTGLDQNRVPFTQRKVRFVNRFLPITAPFHSKYLTSAFDIIAEDLEDIQIPASSLRIPVYDTNTGVDLRQSGDKDVVPALVRMITSDPVNWENATVFENATHIVDFGPGGISGLGVLTNRNKDGTGVRVILAGSMDGTNAEVGYKPELFDRDEEHAVKYAVNWVKEFGPRLVKTSVGQTFVDTKMSRLLGVPPVMVAGMTPTTVPWDFVAATMTA</sequence>
<feature type="domain" description="Starter acyltransferase (SAT)" evidence="5">
    <location>
        <begin position="5"/>
        <end position="200"/>
    </location>
</feature>
<protein>
    <recommendedName>
        <fullName evidence="1">fatty-acyl-CoA synthase system</fullName>
        <ecNumber evidence="1">2.3.1.86</ecNumber>
    </recommendedName>
</protein>
<dbReference type="Proteomes" id="UP000002497">
    <property type="component" value="Unassembled WGS sequence"/>
</dbReference>
<evidence type="ECO:0000256" key="4">
    <source>
        <dbReference type="ARBA" id="ARBA00048237"/>
    </source>
</evidence>
<evidence type="ECO:0000256" key="2">
    <source>
        <dbReference type="ARBA" id="ARBA00022679"/>
    </source>
</evidence>
<organism evidence="7">
    <name type="scientific">Coccidioides posadasii (strain RMSCC 757 / Silveira)</name>
    <name type="common">Valley fever fungus</name>
    <dbReference type="NCBI Taxonomy" id="443226"/>
    <lineage>
        <taxon>Eukaryota</taxon>
        <taxon>Fungi</taxon>
        <taxon>Dikarya</taxon>
        <taxon>Ascomycota</taxon>
        <taxon>Pezizomycotina</taxon>
        <taxon>Eurotiomycetes</taxon>
        <taxon>Eurotiomycetidae</taxon>
        <taxon>Onygenales</taxon>
        <taxon>Onygenaceae</taxon>
        <taxon>Coccidioides</taxon>
    </lineage>
</organism>
<evidence type="ECO:0000259" key="5">
    <source>
        <dbReference type="Pfam" id="PF16073"/>
    </source>
</evidence>
<gene>
    <name evidence="6" type="ORF">CPSG_08228</name>
</gene>
<dbReference type="GO" id="GO:0005835">
    <property type="term" value="C:fatty acid synthase complex"/>
    <property type="evidence" value="ECO:0007669"/>
    <property type="project" value="InterPro"/>
</dbReference>
<dbReference type="InterPro" id="IPR013785">
    <property type="entry name" value="Aldolase_TIM"/>
</dbReference>
<dbReference type="InterPro" id="IPR016035">
    <property type="entry name" value="Acyl_Trfase/lysoPLipase"/>
</dbReference>
<evidence type="ECO:0000313" key="7">
    <source>
        <dbReference type="Proteomes" id="UP000002497"/>
    </source>
</evidence>
<dbReference type="GO" id="GO:0004321">
    <property type="term" value="F:fatty-acyl-CoA synthase activity"/>
    <property type="evidence" value="ECO:0007669"/>
    <property type="project" value="UniProtKB-EC"/>
</dbReference>
<keyword evidence="2" id="KW-0808">Transferase</keyword>
<dbReference type="InterPro" id="IPR050830">
    <property type="entry name" value="Fungal_FAS"/>
</dbReference>
<dbReference type="VEuPathDB" id="FungiDB:D8B26_004594"/>
<dbReference type="GO" id="GO:0006633">
    <property type="term" value="P:fatty acid biosynthetic process"/>
    <property type="evidence" value="ECO:0007669"/>
    <property type="project" value="InterPro"/>
</dbReference>
<proteinExistence type="predicted"/>
<dbReference type="Gene3D" id="6.20.240.10">
    <property type="match status" value="1"/>
</dbReference>
<dbReference type="FunFam" id="3.40.366.10:FF:000007">
    <property type="entry name" value="Fatty acid synthase beta subunit dehydratase"/>
    <property type="match status" value="1"/>
</dbReference>
<reference evidence="7" key="1">
    <citation type="journal article" date="2010" name="Genome Res.">
        <title>Population genomic sequencing of Coccidioides fungi reveals recent hybridization and transposon control.</title>
        <authorList>
            <person name="Neafsey D.E."/>
            <person name="Barker B.M."/>
            <person name="Sharpton T.J."/>
            <person name="Stajich J.E."/>
            <person name="Park D.J."/>
            <person name="Whiston E."/>
            <person name="Hung C.-Y."/>
            <person name="McMahan C."/>
            <person name="White J."/>
            <person name="Sykes S."/>
            <person name="Heiman D."/>
            <person name="Young S."/>
            <person name="Zeng Q."/>
            <person name="Abouelleil A."/>
            <person name="Aftuck L."/>
            <person name="Bessette D."/>
            <person name="Brown A."/>
            <person name="FitzGerald M."/>
            <person name="Lui A."/>
            <person name="Macdonald J.P."/>
            <person name="Priest M."/>
            <person name="Orbach M.J."/>
            <person name="Galgiani J.N."/>
            <person name="Kirkland T.N."/>
            <person name="Cole G.T."/>
            <person name="Birren B.W."/>
            <person name="Henn M.R."/>
            <person name="Taylor J.W."/>
            <person name="Rounsley S.D."/>
        </authorList>
    </citation>
    <scope>NUCLEOTIDE SEQUENCE [LARGE SCALE GENOMIC DNA]</scope>
    <source>
        <strain evidence="7">RMSCC 757 / Silveira</strain>
    </source>
</reference>
<dbReference type="EMBL" id="GL636502">
    <property type="protein sequence ID" value="EFW15040.1"/>
    <property type="molecule type" value="Genomic_DNA"/>
</dbReference>
<reference evidence="7" key="2">
    <citation type="submission" date="2010-03" db="EMBL/GenBank/DDBJ databases">
        <title>The genome sequence of Coccidioides posadasii strain Silveira.</title>
        <authorList>
            <consortium name="The Broad Institute Genome Sequencing Center for Infectious Disease"/>
            <person name="Neafsey D."/>
            <person name="Orbach M."/>
            <person name="Henn M.R."/>
            <person name="Cole G.T."/>
            <person name="Galgiani J."/>
            <person name="Gardner M.J."/>
            <person name="Kirkland T.N."/>
            <person name="Taylor J.W."/>
            <person name="Young S.K."/>
            <person name="Zeng Q."/>
            <person name="Koehrsen M."/>
            <person name="Alvarado L."/>
            <person name="Berlin A."/>
            <person name="Borenstein D."/>
            <person name="Chapman S.B."/>
            <person name="Chen Z."/>
            <person name="Engels R."/>
            <person name="Freedman E."/>
            <person name="Gellesch M."/>
            <person name="Goldberg J."/>
            <person name="Griggs A."/>
            <person name="Gujja S."/>
            <person name="Heilman E."/>
            <person name="Heiman D."/>
            <person name="Howarth C."/>
            <person name="Jen D."/>
            <person name="Larson L."/>
            <person name="Mehta T."/>
            <person name="Neiman D."/>
            <person name="Park D."/>
            <person name="Pearson M."/>
            <person name="Richards J."/>
            <person name="Roberts A."/>
            <person name="Saif S."/>
            <person name="Shea T."/>
            <person name="Shenoy N."/>
            <person name="Sisk P."/>
            <person name="Stolte C."/>
            <person name="Sykes S."/>
            <person name="Walk T."/>
            <person name="White J."/>
            <person name="Yandava C."/>
            <person name="Haas B."/>
            <person name="Nusbaum C."/>
            <person name="Birren B."/>
        </authorList>
    </citation>
    <scope>NUCLEOTIDE SEQUENCE [LARGE SCALE GENOMIC DNA]</scope>
    <source>
        <strain evidence="7">RMSCC 757 / Silveira</strain>
    </source>
</reference>
<dbReference type="SUPFAM" id="SSF52151">
    <property type="entry name" value="FabD/lysophospholipase-like"/>
    <property type="match status" value="1"/>
</dbReference>
<dbReference type="EC" id="2.3.1.86" evidence="1"/>
<dbReference type="InterPro" id="IPR032088">
    <property type="entry name" value="SAT"/>
</dbReference>
<comment type="catalytic activity">
    <reaction evidence="4">
        <text>acetyl-CoA + n malonyl-CoA + 2n NADPH + 4n H(+) = a long-chain-acyl-CoA + n CoA + n CO2 + 2n NADP(+).</text>
        <dbReference type="EC" id="2.3.1.86"/>
    </reaction>
</comment>
<dbReference type="InterPro" id="IPR001227">
    <property type="entry name" value="Ac_transferase_dom_sf"/>
</dbReference>
<dbReference type="PRINTS" id="PR01483">
    <property type="entry name" value="FASYNTHASE"/>
</dbReference>